<reference evidence="3 4" key="1">
    <citation type="journal article" date="2019" name="Nat. Microbiol.">
        <title>Mediterranean grassland soil C-N compound turnover is dependent on rainfall and depth, and is mediated by genomically divergent microorganisms.</title>
        <authorList>
            <person name="Diamond S."/>
            <person name="Andeer P.F."/>
            <person name="Li Z."/>
            <person name="Crits-Christoph A."/>
            <person name="Burstein D."/>
            <person name="Anantharaman K."/>
            <person name="Lane K.R."/>
            <person name="Thomas B.C."/>
            <person name="Pan C."/>
            <person name="Northen T.R."/>
            <person name="Banfield J.F."/>
        </authorList>
    </citation>
    <scope>NUCLEOTIDE SEQUENCE [LARGE SCALE GENOMIC DNA]</scope>
    <source>
        <strain evidence="3">WS_9</strain>
    </source>
</reference>
<dbReference type="InterPro" id="IPR006674">
    <property type="entry name" value="HD_domain"/>
</dbReference>
<dbReference type="AlphaFoldDB" id="A0A538TG68"/>
<dbReference type="EMBL" id="VBOZ01000038">
    <property type="protein sequence ID" value="TMQ62607.1"/>
    <property type="molecule type" value="Genomic_DNA"/>
</dbReference>
<organism evidence="3 4">
    <name type="scientific">Eiseniibacteriota bacterium</name>
    <dbReference type="NCBI Taxonomy" id="2212470"/>
    <lineage>
        <taxon>Bacteria</taxon>
        <taxon>Candidatus Eiseniibacteriota</taxon>
    </lineage>
</organism>
<dbReference type="PANTHER" id="PTHR33525:SF3">
    <property type="entry name" value="RIBONUCLEASE Y"/>
    <property type="match status" value="1"/>
</dbReference>
<evidence type="ECO:0000313" key="4">
    <source>
        <dbReference type="Proteomes" id="UP000317691"/>
    </source>
</evidence>
<dbReference type="Gene3D" id="1.10.3210.10">
    <property type="entry name" value="Hypothetical protein af1432"/>
    <property type="match status" value="1"/>
</dbReference>
<dbReference type="NCBIfam" id="TIGR00277">
    <property type="entry name" value="HDIG"/>
    <property type="match status" value="1"/>
</dbReference>
<evidence type="ECO:0000313" key="3">
    <source>
        <dbReference type="EMBL" id="TMQ62607.1"/>
    </source>
</evidence>
<feature type="domain" description="HDOD" evidence="2">
    <location>
        <begin position="20"/>
        <end position="212"/>
    </location>
</feature>
<name>A0A538TG68_UNCEI</name>
<accession>A0A538TG68</accession>
<dbReference type="InterPro" id="IPR006675">
    <property type="entry name" value="HDIG_dom"/>
</dbReference>
<dbReference type="InterPro" id="IPR013976">
    <property type="entry name" value="HDOD"/>
</dbReference>
<dbReference type="SUPFAM" id="SSF109604">
    <property type="entry name" value="HD-domain/PDEase-like"/>
    <property type="match status" value="1"/>
</dbReference>
<gene>
    <name evidence="3" type="ORF">E6K79_11985</name>
</gene>
<protein>
    <submittedName>
        <fullName evidence="3">HDOD domain-containing protein</fullName>
    </submittedName>
</protein>
<comment type="caution">
    <text evidence="3">The sequence shown here is derived from an EMBL/GenBank/DDBJ whole genome shotgun (WGS) entry which is preliminary data.</text>
</comment>
<sequence length="294" mass="31973">MPKTADPSALRKVTEGMVALPTLPLVASRLIDAIARPDTSSEEVARILSLDPSLTARTLRLANSDFYGFPRRVGTVDLAVVVLGPNTIRDLALGASVFQTLGESDAGMEGLWNHSLACGVAARSLAERCGYRLSGEAYAAGLLHDIGKVVLRQTDPERLQAVIALVQEQGESMEEAERGLFGSSHAEVGAWLAERWGLPADLVEAIACHHRPEAATRNRKLAALVHVANSLTDRAGLSWPKGVASRPLSPSTWELVESDERRQEPLLRELVQDVIRETERERALFAEFRGSQED</sequence>
<feature type="domain" description="HD" evidence="1">
    <location>
        <begin position="111"/>
        <end position="234"/>
    </location>
</feature>
<dbReference type="InterPro" id="IPR003607">
    <property type="entry name" value="HD/PDEase_dom"/>
</dbReference>
<dbReference type="PANTHER" id="PTHR33525">
    <property type="match status" value="1"/>
</dbReference>
<dbReference type="InterPro" id="IPR052340">
    <property type="entry name" value="RNase_Y/CdgJ"/>
</dbReference>
<dbReference type="Pfam" id="PF08668">
    <property type="entry name" value="HDOD"/>
    <property type="match status" value="1"/>
</dbReference>
<dbReference type="PROSITE" id="PS51833">
    <property type="entry name" value="HDOD"/>
    <property type="match status" value="1"/>
</dbReference>
<dbReference type="Proteomes" id="UP000317691">
    <property type="component" value="Unassembled WGS sequence"/>
</dbReference>
<evidence type="ECO:0000259" key="1">
    <source>
        <dbReference type="PROSITE" id="PS51831"/>
    </source>
</evidence>
<evidence type="ECO:0000259" key="2">
    <source>
        <dbReference type="PROSITE" id="PS51833"/>
    </source>
</evidence>
<proteinExistence type="predicted"/>
<dbReference type="CDD" id="cd00077">
    <property type="entry name" value="HDc"/>
    <property type="match status" value="1"/>
</dbReference>
<dbReference type="SMART" id="SM00471">
    <property type="entry name" value="HDc"/>
    <property type="match status" value="1"/>
</dbReference>
<dbReference type="PROSITE" id="PS51831">
    <property type="entry name" value="HD"/>
    <property type="match status" value="1"/>
</dbReference>